<dbReference type="RefSeq" id="WP_013969330.1">
    <property type="nucleotide sequence ID" value="NC_015732.1"/>
</dbReference>
<dbReference type="InterPro" id="IPR011330">
    <property type="entry name" value="Glyco_hydro/deAcase_b/a-brl"/>
</dbReference>
<dbReference type="AlphaFoldDB" id="F8F420"/>
<keyword evidence="7" id="KW-1185">Reference proteome</keyword>
<comment type="similarity">
    <text evidence="1">Belongs to the glycosyl hydrolase 38 family.</text>
</comment>
<dbReference type="SMART" id="SM00872">
    <property type="entry name" value="Alpha-mann_mid"/>
    <property type="match status" value="1"/>
</dbReference>
<dbReference type="InterPro" id="IPR027291">
    <property type="entry name" value="Glyco_hydro_38_N_sf"/>
</dbReference>
<dbReference type="SUPFAM" id="SSF49785">
    <property type="entry name" value="Galactose-binding domain-like"/>
    <property type="match status" value="1"/>
</dbReference>
<name>F8F420_GRAC1</name>
<dbReference type="Gene3D" id="2.60.40.2220">
    <property type="match status" value="1"/>
</dbReference>
<dbReference type="GO" id="GO:0046872">
    <property type="term" value="F:metal ion binding"/>
    <property type="evidence" value="ECO:0007669"/>
    <property type="project" value="UniProtKB-KW"/>
</dbReference>
<reference evidence="7" key="1">
    <citation type="journal article" date="2013" name="Stand. Genomic Sci.">
        <title>Genome sequence of the thermophilic fresh-water bacterium Spirochaeta caldaria type strain (H1(T)), reclassification of Spirochaeta caldaria, Spirochaeta stenostrepta, and Spirochaeta zuelzerae in the genus Treponema as Treponema caldaria comb. nov., Treponema stenostrepta comb. nov., and Treponema zuelzerae comb. nov., and emendation of the genus Treponema.</title>
        <authorList>
            <person name="Abt B."/>
            <person name="Goker M."/>
            <person name="Scheuner C."/>
            <person name="Han C."/>
            <person name="Lu M."/>
            <person name="Misra M."/>
            <person name="Lapidus A."/>
            <person name="Nolan M."/>
            <person name="Lucas S."/>
            <person name="Hammon N."/>
            <person name="Deshpande S."/>
            <person name="Cheng J.F."/>
            <person name="Tapia R."/>
            <person name="Goodwin L.A."/>
            <person name="Pitluck S."/>
            <person name="Liolios K."/>
            <person name="Pagani I."/>
            <person name="Ivanova N."/>
            <person name="Mavromatis K."/>
            <person name="Mikhailova N."/>
            <person name="Huntemann M."/>
            <person name="Pati A."/>
            <person name="Chen A."/>
            <person name="Palaniappan K."/>
            <person name="Land M."/>
            <person name="Hauser L."/>
            <person name="Jeffries C.D."/>
            <person name="Rohde M."/>
            <person name="Spring S."/>
            <person name="Gronow S."/>
            <person name="Detter J.C."/>
            <person name="Bristow J."/>
            <person name="Eisen J.A."/>
            <person name="Markowitz V."/>
            <person name="Hugenholtz P."/>
            <person name="Kyrpides N.C."/>
            <person name="Woyke T."/>
            <person name="Klenk H.P."/>
        </authorList>
    </citation>
    <scope>NUCLEOTIDE SEQUENCE</scope>
    <source>
        <strain evidence="7">ATCC 51460 / DSM 7334 / H1</strain>
    </source>
</reference>
<dbReference type="Proteomes" id="UP000000503">
    <property type="component" value="Chromosome"/>
</dbReference>
<dbReference type="InterPro" id="IPR041147">
    <property type="entry name" value="GH38_C"/>
</dbReference>
<dbReference type="FunFam" id="1.20.1270.50:FF:000004">
    <property type="entry name" value="alpha-mannosidase 2C1 isoform X1"/>
    <property type="match status" value="1"/>
</dbReference>
<dbReference type="PANTHER" id="PTHR46017:SF1">
    <property type="entry name" value="ALPHA-MANNOSIDASE 2C1"/>
    <property type="match status" value="1"/>
</dbReference>
<gene>
    <name evidence="6" type="ordered locus">Spica_1906</name>
</gene>
<dbReference type="eggNOG" id="COG0383">
    <property type="taxonomic scope" value="Bacteria"/>
</dbReference>
<dbReference type="Gene3D" id="2.70.98.30">
    <property type="entry name" value="Golgi alpha-mannosidase II, domain 4"/>
    <property type="match status" value="1"/>
</dbReference>
<dbReference type="InterPro" id="IPR015341">
    <property type="entry name" value="Glyco_hydro_38_cen"/>
</dbReference>
<evidence type="ECO:0000256" key="4">
    <source>
        <dbReference type="ARBA" id="ARBA00023295"/>
    </source>
</evidence>
<dbReference type="SUPFAM" id="SSF88688">
    <property type="entry name" value="Families 57/38 glycoside transferase middle domain"/>
    <property type="match status" value="1"/>
</dbReference>
<dbReference type="GO" id="GO:0009313">
    <property type="term" value="P:oligosaccharide catabolic process"/>
    <property type="evidence" value="ECO:0007669"/>
    <property type="project" value="TreeGrafter"/>
</dbReference>
<dbReference type="Pfam" id="PF01074">
    <property type="entry name" value="Glyco_hydro_38N"/>
    <property type="match status" value="1"/>
</dbReference>
<evidence type="ECO:0000256" key="1">
    <source>
        <dbReference type="ARBA" id="ARBA00009792"/>
    </source>
</evidence>
<dbReference type="PANTHER" id="PTHR46017">
    <property type="entry name" value="ALPHA-MANNOSIDASE 2C1"/>
    <property type="match status" value="1"/>
</dbReference>
<protein>
    <submittedName>
        <fullName evidence="6">Alpha-mannosidase</fullName>
        <ecNumber evidence="6">3.2.1.24</ecNumber>
    </submittedName>
</protein>
<dbReference type="Pfam" id="PF17677">
    <property type="entry name" value="Glyco_hydro38C2"/>
    <property type="match status" value="1"/>
</dbReference>
<dbReference type="CDD" id="cd10789">
    <property type="entry name" value="GH38N_AMII_ER_cytosolic"/>
    <property type="match status" value="1"/>
</dbReference>
<dbReference type="EC" id="3.2.1.24" evidence="6"/>
<evidence type="ECO:0000313" key="7">
    <source>
        <dbReference type="Proteomes" id="UP000000503"/>
    </source>
</evidence>
<dbReference type="OrthoDB" id="9772207at2"/>
<evidence type="ECO:0000256" key="2">
    <source>
        <dbReference type="ARBA" id="ARBA00022723"/>
    </source>
</evidence>
<dbReference type="InterPro" id="IPR000602">
    <property type="entry name" value="Glyco_hydro_38_N"/>
</dbReference>
<evidence type="ECO:0000259" key="5">
    <source>
        <dbReference type="SMART" id="SM00872"/>
    </source>
</evidence>
<dbReference type="STRING" id="744872.Spica_1906"/>
<dbReference type="HOGENOM" id="CLU_003442_0_1_12"/>
<dbReference type="InterPro" id="IPR008979">
    <property type="entry name" value="Galactose-bd-like_sf"/>
</dbReference>
<organism evidence="6 7">
    <name type="scientific">Gracilinema caldarium (strain ATCC 51460 / DSM 7334 / H1)</name>
    <name type="common">Treponema caldarium</name>
    <dbReference type="NCBI Taxonomy" id="744872"/>
    <lineage>
        <taxon>Bacteria</taxon>
        <taxon>Pseudomonadati</taxon>
        <taxon>Spirochaetota</taxon>
        <taxon>Spirochaetia</taxon>
        <taxon>Spirochaetales</taxon>
        <taxon>Breznakiellaceae</taxon>
        <taxon>Gracilinema</taxon>
    </lineage>
</organism>
<dbReference type="EMBL" id="CP002868">
    <property type="protein sequence ID" value="AEJ20039.1"/>
    <property type="molecule type" value="Genomic_DNA"/>
</dbReference>
<dbReference type="GO" id="GO:0006013">
    <property type="term" value="P:mannose metabolic process"/>
    <property type="evidence" value="ECO:0007669"/>
    <property type="project" value="InterPro"/>
</dbReference>
<keyword evidence="4 6" id="KW-0326">Glycosidase</keyword>
<evidence type="ECO:0000256" key="3">
    <source>
        <dbReference type="ARBA" id="ARBA00022801"/>
    </source>
</evidence>
<feature type="domain" description="Glycoside hydrolase family 38 central" evidence="5">
    <location>
        <begin position="511"/>
        <end position="592"/>
    </location>
</feature>
<dbReference type="Gene3D" id="1.20.1270.50">
    <property type="entry name" value="Glycoside hydrolase family 38, central domain"/>
    <property type="match status" value="1"/>
</dbReference>
<evidence type="ECO:0000313" key="6">
    <source>
        <dbReference type="EMBL" id="AEJ20039.1"/>
    </source>
</evidence>
<dbReference type="Gene3D" id="3.20.110.10">
    <property type="entry name" value="Glycoside hydrolase 38, N terminal domain"/>
    <property type="match status" value="1"/>
</dbReference>
<sequence>MLLRKVDLRIRQYIHFLKGLRYTVLERPAFEVFETEKVYRKPPVVDTWKPIQFPYPYGKEWTTYWFRTFFTVPESARGKEIFLQATPNADSLVFINGKATGAINPFHDEIRLSPSGMQGTQYEIHLESYAGHKYPGEHPFQGESVILTLGAHIDDYPNIFRHAALTAKNQNVYALYHDVRILFDLAQNLDENSLRKNRILQELYRGLMKIRFTARDDELEDQVQRAREIITPLLLEKNSRTSPEIFLVGHAHIDHAWLWPIWETERKVARTFANMAHFAEEFEEFVFVQSQPAQLEIIQREYPDIFASVKAAFERGQWEPNGGMWVEADCNLSGGESLIRQFLVGKQASQKLLGYEGDTLWLPDVFGYSAALPQILKGCEIEYFVTSKINWNDTTRFPYDTFIWRGLDGTGLKTHYITSRANGYNGKVTPTDLMDAWNHIQHKEVQEAVIKPIGEGDGGGGTTRADLEAARRLKDLEGVPKSRWSRVSSALATVFEKARDLPEWRGELYLELHRGTYTTQARTKRNNRKMEFALREIEFLYSFLYIIDQKSLLFYPREELLDCWKRLLTNQFHDIIPGSSINRVYKDAEIEYERIRKTAEFLLRKGAEALLVKLENSNMTYALAEYHEVDDQNVSGNQIAAILVLNSLSWERTTDVVLPLPEILKGQFQSLRTAKGLVPIQESRNILDQIELHAVVTMPPMGAIVFVLEECPLKVMNTIPFQYRGKHLLTPYYEVEFNETKGIIHLVDRQTKREFVESGKVFNSFVGAEDLPILWDAWDIDADWVESQEIENRLIASELISIGFLFIQIRNKYRIGRQSTLTQDVYFYAHNRRIDFVTLIDWHESHRLLKVAFPVNLYTTQVRCEVQYGHVFRSTHNNLPQDRAQFEFCAHKWISLEENGASVALLNDCKYGYDVDGTVMRLTLLRSPKAPDREADMGLHQVTYSILPFCGPFSVETTVHAAYDLNQPCNVFGLKKMSTPPLKNKQIKEWLSVFSVDTPQVIIETVKMAEDGNDIILRLYEASGGACFANLDCLGSIELAVETNMLERNPIPLDFEEHSVHLSFRAFEIKTVRLKLTYVSLS</sequence>
<dbReference type="InterPro" id="IPR037094">
    <property type="entry name" value="Glyco_hydro_38_cen_sf"/>
</dbReference>
<keyword evidence="3 6" id="KW-0378">Hydrolase</keyword>
<keyword evidence="2" id="KW-0479">Metal-binding</keyword>
<dbReference type="InterPro" id="IPR011013">
    <property type="entry name" value="Gal_mutarotase_sf_dom"/>
</dbReference>
<dbReference type="Pfam" id="PF22907">
    <property type="entry name" value="Ams1-like_1st"/>
    <property type="match status" value="1"/>
</dbReference>
<accession>F8F420</accession>
<dbReference type="InterPro" id="IPR054723">
    <property type="entry name" value="Ams1-like_N"/>
</dbReference>
<dbReference type="SUPFAM" id="SSF74650">
    <property type="entry name" value="Galactose mutarotase-like"/>
    <property type="match status" value="1"/>
</dbReference>
<dbReference type="GO" id="GO:0030246">
    <property type="term" value="F:carbohydrate binding"/>
    <property type="evidence" value="ECO:0007669"/>
    <property type="project" value="InterPro"/>
</dbReference>
<dbReference type="Pfam" id="PF07748">
    <property type="entry name" value="Glyco_hydro_38C"/>
    <property type="match status" value="1"/>
</dbReference>
<dbReference type="GO" id="GO:0004559">
    <property type="term" value="F:alpha-mannosidase activity"/>
    <property type="evidence" value="ECO:0007669"/>
    <property type="project" value="UniProtKB-EC"/>
</dbReference>
<dbReference type="SUPFAM" id="SSF88713">
    <property type="entry name" value="Glycoside hydrolase/deacetylase"/>
    <property type="match status" value="1"/>
</dbReference>
<dbReference type="InterPro" id="IPR028995">
    <property type="entry name" value="Glyco_hydro_57/38_cen_sf"/>
</dbReference>
<dbReference type="KEGG" id="scd:Spica_1906"/>
<proteinExistence type="inferred from homology"/>
<dbReference type="Pfam" id="PF09261">
    <property type="entry name" value="Alpha-mann_mid"/>
    <property type="match status" value="1"/>
</dbReference>
<dbReference type="InterPro" id="IPR011682">
    <property type="entry name" value="Glyco_hydro_38_C"/>
</dbReference>